<dbReference type="EMBL" id="VZPB01000044">
    <property type="protein sequence ID" value="KAB0577782.1"/>
    <property type="molecule type" value="Genomic_DNA"/>
</dbReference>
<sequence>MKTSPPPAFVQRRIWLLFAALGGLAIAALAIVFFKHSTEFPVSAVVAAAGLVFVWGNFSYWWLELRYPHMSDGQGRFVSRVELSGCSANTSSGAFFFGFAVAALFVTAALIRVVIDG</sequence>
<feature type="transmembrane region" description="Helical" evidence="1">
    <location>
        <begin position="41"/>
        <end position="63"/>
    </location>
</feature>
<keyword evidence="3" id="KW-1185">Reference proteome</keyword>
<gene>
    <name evidence="2" type="ORF">F7Q92_16065</name>
</gene>
<comment type="caution">
    <text evidence="2">The sequence shown here is derived from an EMBL/GenBank/DDBJ whole genome shotgun (WGS) entry which is preliminary data.</text>
</comment>
<organism evidence="2 3">
    <name type="scientific">Ideonella dechloratans</name>
    <dbReference type="NCBI Taxonomy" id="36863"/>
    <lineage>
        <taxon>Bacteria</taxon>
        <taxon>Pseudomonadati</taxon>
        <taxon>Pseudomonadota</taxon>
        <taxon>Betaproteobacteria</taxon>
        <taxon>Burkholderiales</taxon>
        <taxon>Sphaerotilaceae</taxon>
        <taxon>Ideonella</taxon>
    </lineage>
</organism>
<protein>
    <recommendedName>
        <fullName evidence="4">Transmembrane protein</fullName>
    </recommendedName>
</protein>
<proteinExistence type="predicted"/>
<evidence type="ECO:0008006" key="4">
    <source>
        <dbReference type="Google" id="ProtNLM"/>
    </source>
</evidence>
<keyword evidence="1" id="KW-0472">Membrane</keyword>
<name>A0A643F9W5_IDEDE</name>
<accession>A0A643F9W5</accession>
<reference evidence="2 3" key="1">
    <citation type="submission" date="2019-09" db="EMBL/GenBank/DDBJ databases">
        <title>Draft genome sequences of 48 bacterial type strains from the CCUG.</title>
        <authorList>
            <person name="Tunovic T."/>
            <person name="Pineiro-Iglesias B."/>
            <person name="Unosson C."/>
            <person name="Inganas E."/>
            <person name="Ohlen M."/>
            <person name="Cardew S."/>
            <person name="Jensie-Markopoulos S."/>
            <person name="Salva-Serra F."/>
            <person name="Jaen-Luchoro D."/>
            <person name="Karlsson R."/>
            <person name="Svensson-Stadler L."/>
            <person name="Chun J."/>
            <person name="Moore E."/>
        </authorList>
    </citation>
    <scope>NUCLEOTIDE SEQUENCE [LARGE SCALE GENOMIC DNA]</scope>
    <source>
        <strain evidence="2 3">CCUG 30977</strain>
    </source>
</reference>
<dbReference type="AlphaFoldDB" id="A0A643F9W5"/>
<feature type="transmembrane region" description="Helical" evidence="1">
    <location>
        <begin position="94"/>
        <end position="115"/>
    </location>
</feature>
<evidence type="ECO:0000313" key="3">
    <source>
        <dbReference type="Proteomes" id="UP000430120"/>
    </source>
</evidence>
<feature type="transmembrane region" description="Helical" evidence="1">
    <location>
        <begin position="14"/>
        <end position="34"/>
    </location>
</feature>
<dbReference type="RefSeq" id="WP_151125120.1">
    <property type="nucleotide sequence ID" value="NZ_CP088082.1"/>
</dbReference>
<dbReference type="Proteomes" id="UP000430120">
    <property type="component" value="Unassembled WGS sequence"/>
</dbReference>
<evidence type="ECO:0000313" key="2">
    <source>
        <dbReference type="EMBL" id="KAB0577782.1"/>
    </source>
</evidence>
<keyword evidence="1" id="KW-0812">Transmembrane</keyword>
<keyword evidence="1" id="KW-1133">Transmembrane helix</keyword>
<evidence type="ECO:0000256" key="1">
    <source>
        <dbReference type="SAM" id="Phobius"/>
    </source>
</evidence>